<evidence type="ECO:0000256" key="3">
    <source>
        <dbReference type="ARBA" id="ARBA00022741"/>
    </source>
</evidence>
<dbReference type="GO" id="GO:0005524">
    <property type="term" value="F:ATP binding"/>
    <property type="evidence" value="ECO:0007669"/>
    <property type="project" value="UniProtKB-KW"/>
</dbReference>
<name>A0A6J4II51_9CHLR</name>
<dbReference type="InterPro" id="IPR027417">
    <property type="entry name" value="P-loop_NTPase"/>
</dbReference>
<feature type="transmembrane region" description="Helical" evidence="7">
    <location>
        <begin position="140"/>
        <end position="163"/>
    </location>
</feature>
<dbReference type="GO" id="GO:0140359">
    <property type="term" value="F:ABC-type transporter activity"/>
    <property type="evidence" value="ECO:0007669"/>
    <property type="project" value="InterPro"/>
</dbReference>
<dbReference type="EMBL" id="CADCTC010000131">
    <property type="protein sequence ID" value="CAA9252318.1"/>
    <property type="molecule type" value="Genomic_DNA"/>
</dbReference>
<comment type="subcellular location">
    <subcellularLocation>
        <location evidence="1">Cell membrane</location>
        <topology evidence="1">Multi-pass membrane protein</topology>
    </subcellularLocation>
</comment>
<evidence type="ECO:0000313" key="10">
    <source>
        <dbReference type="EMBL" id="CAA9252318.1"/>
    </source>
</evidence>
<dbReference type="InterPro" id="IPR003593">
    <property type="entry name" value="AAA+_ATPase"/>
</dbReference>
<dbReference type="InterPro" id="IPR036640">
    <property type="entry name" value="ABC1_TM_sf"/>
</dbReference>
<proteinExistence type="predicted"/>
<dbReference type="CDD" id="cd07346">
    <property type="entry name" value="ABC_6TM_exporters"/>
    <property type="match status" value="1"/>
</dbReference>
<feature type="transmembrane region" description="Helical" evidence="7">
    <location>
        <begin position="24"/>
        <end position="46"/>
    </location>
</feature>
<keyword evidence="3" id="KW-0547">Nucleotide-binding</keyword>
<feature type="domain" description="ABC transmembrane type-1" evidence="9">
    <location>
        <begin position="27"/>
        <end position="312"/>
    </location>
</feature>
<dbReference type="GO" id="GO:0016887">
    <property type="term" value="F:ATP hydrolysis activity"/>
    <property type="evidence" value="ECO:0007669"/>
    <property type="project" value="InterPro"/>
</dbReference>
<evidence type="ECO:0000259" key="9">
    <source>
        <dbReference type="PROSITE" id="PS50929"/>
    </source>
</evidence>
<keyword evidence="5 7" id="KW-1133">Transmembrane helix</keyword>
<dbReference type="PROSITE" id="PS50929">
    <property type="entry name" value="ABC_TM1F"/>
    <property type="match status" value="1"/>
</dbReference>
<feature type="transmembrane region" description="Helical" evidence="7">
    <location>
        <begin position="252"/>
        <end position="272"/>
    </location>
</feature>
<feature type="transmembrane region" description="Helical" evidence="7">
    <location>
        <begin position="169"/>
        <end position="187"/>
    </location>
</feature>
<keyword evidence="6 7" id="KW-0472">Membrane</keyword>
<dbReference type="AlphaFoldDB" id="A0A6J4II51"/>
<dbReference type="PANTHER" id="PTHR24221:SF423">
    <property type="entry name" value="ABC TRANSPORTER"/>
    <property type="match status" value="1"/>
</dbReference>
<evidence type="ECO:0000256" key="4">
    <source>
        <dbReference type="ARBA" id="ARBA00022840"/>
    </source>
</evidence>
<dbReference type="SMART" id="SM00382">
    <property type="entry name" value="AAA"/>
    <property type="match status" value="1"/>
</dbReference>
<evidence type="ECO:0000256" key="1">
    <source>
        <dbReference type="ARBA" id="ARBA00004651"/>
    </source>
</evidence>
<accession>A0A6J4II51</accession>
<dbReference type="PROSITE" id="PS50893">
    <property type="entry name" value="ABC_TRANSPORTER_2"/>
    <property type="match status" value="1"/>
</dbReference>
<dbReference type="SUPFAM" id="SSF90123">
    <property type="entry name" value="ABC transporter transmembrane region"/>
    <property type="match status" value="1"/>
</dbReference>
<dbReference type="InterPro" id="IPR039421">
    <property type="entry name" value="Type_1_exporter"/>
</dbReference>
<dbReference type="InterPro" id="IPR003439">
    <property type="entry name" value="ABC_transporter-like_ATP-bd"/>
</dbReference>
<gene>
    <name evidence="10" type="ORF">AVDCRST_MAG77-2253</name>
</gene>
<keyword evidence="4 10" id="KW-0067">ATP-binding</keyword>
<dbReference type="GO" id="GO:0005886">
    <property type="term" value="C:plasma membrane"/>
    <property type="evidence" value="ECO:0007669"/>
    <property type="project" value="UniProtKB-SubCell"/>
</dbReference>
<feature type="transmembrane region" description="Helical" evidence="7">
    <location>
        <begin position="66"/>
        <end position="88"/>
    </location>
</feature>
<reference evidence="10" key="1">
    <citation type="submission" date="2020-02" db="EMBL/GenBank/DDBJ databases">
        <authorList>
            <person name="Meier V. D."/>
        </authorList>
    </citation>
    <scope>NUCLEOTIDE SEQUENCE</scope>
    <source>
        <strain evidence="10">AVDCRST_MAG77</strain>
    </source>
</reference>
<dbReference type="InterPro" id="IPR011527">
    <property type="entry name" value="ABC1_TM_dom"/>
</dbReference>
<protein>
    <submittedName>
        <fullName evidence="10">Heterodimeric efflux ABC transporter, permease/ATP-binding subunit 2</fullName>
    </submittedName>
</protein>
<dbReference type="SUPFAM" id="SSF52540">
    <property type="entry name" value="P-loop containing nucleoside triphosphate hydrolases"/>
    <property type="match status" value="1"/>
</dbReference>
<evidence type="ECO:0000259" key="8">
    <source>
        <dbReference type="PROSITE" id="PS50893"/>
    </source>
</evidence>
<evidence type="ECO:0000256" key="7">
    <source>
        <dbReference type="SAM" id="Phobius"/>
    </source>
</evidence>
<keyword evidence="2 7" id="KW-0812">Transmembrane</keyword>
<organism evidence="10">
    <name type="scientific">uncultured Chloroflexota bacterium</name>
    <dbReference type="NCBI Taxonomy" id="166587"/>
    <lineage>
        <taxon>Bacteria</taxon>
        <taxon>Bacillati</taxon>
        <taxon>Chloroflexota</taxon>
        <taxon>environmental samples</taxon>
    </lineage>
</organism>
<evidence type="ECO:0000256" key="5">
    <source>
        <dbReference type="ARBA" id="ARBA00022989"/>
    </source>
</evidence>
<dbReference type="PANTHER" id="PTHR24221">
    <property type="entry name" value="ATP-BINDING CASSETTE SUB-FAMILY B"/>
    <property type="match status" value="1"/>
</dbReference>
<feature type="domain" description="ABC transporter" evidence="8">
    <location>
        <begin position="361"/>
        <end position="597"/>
    </location>
</feature>
<feature type="transmembrane region" description="Helical" evidence="7">
    <location>
        <begin position="292"/>
        <end position="310"/>
    </location>
</feature>
<sequence>MIAPPATTPRAWWYLWRLVRFQPWFYVLNLLAITVLFISAMVPGLIARQFFDHLPVMAANEPLLEWLLWPLVLMVMLAVGQWLCIVGLQLTNAPFMFIGATLLQKNLLKRILELPGARALPASPGEAVSRFRDDADEMPSFMMGVNDLISLTIFAVLTMVIMLRTDATVTLAIFLPLAGVVAIVNMARGRIETYRRASREATGAVTGFIAEVFGAVQAVQVADADEQVVGHFRKLNDVRLRATVRDRVFDQLLRSVFANTVNLGTGVILLLAGRSMQAGAFTVGDFALFTYYLGWVTEFTTLLGSMLAKYRQAEVSSSRLQLMLRGAPAERLVEHGPVYERGPYPELPVIHKTEADRLHTLEVRGLTCRHGASGRGIHGVTFRLERGTFTVVTGKIGAGKTTLLQALLGLVPKDGGDVLWNGVPVEQPDVFLVPPRCAYTPQVPRLFSESLRDNLLLGLPENDEAIRAALRLAVLERDVDEMAQGLETKVGPKGVRLSGGQIQRAAAARMFVRDAELLVFDDLSSALDVETERTLWERVFAARGRELRSTVLAVSHRRTALRQADQVIVLKDGQVEAIGTLDQLLATCEEMRHLWHGEGREDTANI</sequence>
<evidence type="ECO:0000256" key="2">
    <source>
        <dbReference type="ARBA" id="ARBA00022692"/>
    </source>
</evidence>
<evidence type="ECO:0000256" key="6">
    <source>
        <dbReference type="ARBA" id="ARBA00023136"/>
    </source>
</evidence>
<dbReference type="Gene3D" id="3.40.50.300">
    <property type="entry name" value="P-loop containing nucleotide triphosphate hydrolases"/>
    <property type="match status" value="1"/>
</dbReference>
<dbReference type="Pfam" id="PF00005">
    <property type="entry name" value="ABC_tran"/>
    <property type="match status" value="1"/>
</dbReference>
<dbReference type="Gene3D" id="1.20.1560.10">
    <property type="entry name" value="ABC transporter type 1, transmembrane domain"/>
    <property type="match status" value="1"/>
</dbReference>
<dbReference type="Pfam" id="PF00664">
    <property type="entry name" value="ABC_membrane"/>
    <property type="match status" value="1"/>
</dbReference>